<feature type="transmembrane region" description="Helical" evidence="7">
    <location>
        <begin position="207"/>
        <end position="227"/>
    </location>
</feature>
<reference evidence="10" key="1">
    <citation type="journal article" date="2006" name="PLoS Biol.">
        <title>Macronuclear genome sequence of the ciliate Tetrahymena thermophila, a model eukaryote.</title>
        <authorList>
            <person name="Eisen J.A."/>
            <person name="Coyne R.S."/>
            <person name="Wu M."/>
            <person name="Wu D."/>
            <person name="Thiagarajan M."/>
            <person name="Wortman J.R."/>
            <person name="Badger J.H."/>
            <person name="Ren Q."/>
            <person name="Amedeo P."/>
            <person name="Jones K.M."/>
            <person name="Tallon L.J."/>
            <person name="Delcher A.L."/>
            <person name="Salzberg S.L."/>
            <person name="Silva J.C."/>
            <person name="Haas B.J."/>
            <person name="Majoros W.H."/>
            <person name="Farzad M."/>
            <person name="Carlton J.M."/>
            <person name="Smith R.K. Jr."/>
            <person name="Garg J."/>
            <person name="Pearlman R.E."/>
            <person name="Karrer K.M."/>
            <person name="Sun L."/>
            <person name="Manning G."/>
            <person name="Elde N.C."/>
            <person name="Turkewitz A.P."/>
            <person name="Asai D.J."/>
            <person name="Wilkes D.E."/>
            <person name="Wang Y."/>
            <person name="Cai H."/>
            <person name="Collins K."/>
            <person name="Stewart B.A."/>
            <person name="Lee S.R."/>
            <person name="Wilamowska K."/>
            <person name="Weinberg Z."/>
            <person name="Ruzzo W.L."/>
            <person name="Wloga D."/>
            <person name="Gaertig J."/>
            <person name="Frankel J."/>
            <person name="Tsao C.-C."/>
            <person name="Gorovsky M.A."/>
            <person name="Keeling P.J."/>
            <person name="Waller R.F."/>
            <person name="Patron N.J."/>
            <person name="Cherry J.M."/>
            <person name="Stover N.A."/>
            <person name="Krieger C.J."/>
            <person name="del Toro C."/>
            <person name="Ryder H.F."/>
            <person name="Williamson S.C."/>
            <person name="Barbeau R.A."/>
            <person name="Hamilton E.P."/>
            <person name="Orias E."/>
        </authorList>
    </citation>
    <scope>NUCLEOTIDE SEQUENCE [LARGE SCALE GENOMIC DNA]</scope>
    <source>
        <strain evidence="10">SB210</strain>
    </source>
</reference>
<feature type="transmembrane region" description="Helical" evidence="7">
    <location>
        <begin position="180"/>
        <end position="201"/>
    </location>
</feature>
<dbReference type="PROSITE" id="PS00217">
    <property type="entry name" value="SUGAR_TRANSPORT_2"/>
    <property type="match status" value="1"/>
</dbReference>
<accession>I7LUG0</accession>
<gene>
    <name evidence="9" type="ORF">TTHERM_00295890</name>
</gene>
<dbReference type="eggNOG" id="KOG0569">
    <property type="taxonomic scope" value="Eukaryota"/>
</dbReference>
<feature type="transmembrane region" description="Helical" evidence="7">
    <location>
        <begin position="49"/>
        <end position="74"/>
    </location>
</feature>
<feature type="region of interest" description="Disordered" evidence="6">
    <location>
        <begin position="1"/>
        <end position="27"/>
    </location>
</feature>
<feature type="domain" description="Major facilitator superfamily (MFS) profile" evidence="8">
    <location>
        <begin position="52"/>
        <end position="479"/>
    </location>
</feature>
<evidence type="ECO:0000256" key="6">
    <source>
        <dbReference type="SAM" id="MobiDB-lite"/>
    </source>
</evidence>
<feature type="transmembrane region" description="Helical" evidence="7">
    <location>
        <begin position="395"/>
        <end position="416"/>
    </location>
</feature>
<dbReference type="PANTHER" id="PTHR48022">
    <property type="entry name" value="PLASTIDIC GLUCOSE TRANSPORTER 4"/>
    <property type="match status" value="1"/>
</dbReference>
<dbReference type="Gene3D" id="1.20.1250.20">
    <property type="entry name" value="MFS general substrate transporter like domains"/>
    <property type="match status" value="1"/>
</dbReference>
<dbReference type="InterPro" id="IPR050360">
    <property type="entry name" value="MFS_Sugar_Transporters"/>
</dbReference>
<dbReference type="KEGG" id="tet:TTHERM_00295890"/>
<organism evidence="9 10">
    <name type="scientific">Tetrahymena thermophila (strain SB210)</name>
    <dbReference type="NCBI Taxonomy" id="312017"/>
    <lineage>
        <taxon>Eukaryota</taxon>
        <taxon>Sar</taxon>
        <taxon>Alveolata</taxon>
        <taxon>Ciliophora</taxon>
        <taxon>Intramacronucleata</taxon>
        <taxon>Oligohymenophorea</taxon>
        <taxon>Hymenostomatida</taxon>
        <taxon>Tetrahymenina</taxon>
        <taxon>Tetrahymenidae</taxon>
        <taxon>Tetrahymena</taxon>
    </lineage>
</organism>
<comment type="subcellular location">
    <subcellularLocation>
        <location evidence="1">Membrane</location>
        <topology evidence="1">Multi-pass membrane protein</topology>
    </subcellularLocation>
</comment>
<comment type="similarity">
    <text evidence="2">Belongs to the major facilitator superfamily. Sugar transporter (TC 2.A.1.1) family.</text>
</comment>
<dbReference type="EMBL" id="GG662740">
    <property type="protein sequence ID" value="EAR92976.2"/>
    <property type="molecule type" value="Genomic_DNA"/>
</dbReference>
<feature type="transmembrane region" description="Helical" evidence="7">
    <location>
        <begin position="94"/>
        <end position="115"/>
    </location>
</feature>
<feature type="transmembrane region" description="Helical" evidence="7">
    <location>
        <begin position="300"/>
        <end position="326"/>
    </location>
</feature>
<dbReference type="PROSITE" id="PS00216">
    <property type="entry name" value="SUGAR_TRANSPORT_1"/>
    <property type="match status" value="1"/>
</dbReference>
<dbReference type="InterPro" id="IPR005828">
    <property type="entry name" value="MFS_sugar_transport-like"/>
</dbReference>
<evidence type="ECO:0000313" key="10">
    <source>
        <dbReference type="Proteomes" id="UP000009168"/>
    </source>
</evidence>
<feature type="transmembrane region" description="Helical" evidence="7">
    <location>
        <begin position="370"/>
        <end position="389"/>
    </location>
</feature>
<evidence type="ECO:0000256" key="4">
    <source>
        <dbReference type="ARBA" id="ARBA00022989"/>
    </source>
</evidence>
<evidence type="ECO:0000256" key="3">
    <source>
        <dbReference type="ARBA" id="ARBA00022692"/>
    </source>
</evidence>
<evidence type="ECO:0000256" key="7">
    <source>
        <dbReference type="SAM" id="Phobius"/>
    </source>
</evidence>
<dbReference type="InParanoid" id="I7LUG0"/>
<evidence type="ECO:0000259" key="8">
    <source>
        <dbReference type="PROSITE" id="PS50850"/>
    </source>
</evidence>
<dbReference type="OrthoDB" id="6612291at2759"/>
<dbReference type="GO" id="GO:0005351">
    <property type="term" value="F:carbohydrate:proton symporter activity"/>
    <property type="evidence" value="ECO:0007669"/>
    <property type="project" value="TreeGrafter"/>
</dbReference>
<feature type="transmembrane region" description="Helical" evidence="7">
    <location>
        <begin position="122"/>
        <end position="140"/>
    </location>
</feature>
<keyword evidence="5 7" id="KW-0472">Membrane</keyword>
<keyword evidence="4 7" id="KW-1133">Transmembrane helix</keyword>
<feature type="transmembrane region" description="Helical" evidence="7">
    <location>
        <begin position="423"/>
        <end position="443"/>
    </location>
</feature>
<dbReference type="InterPro" id="IPR036259">
    <property type="entry name" value="MFS_trans_sf"/>
</dbReference>
<dbReference type="RefSeq" id="XP_001013221.2">
    <property type="nucleotide sequence ID" value="XM_001013221.3"/>
</dbReference>
<protein>
    <submittedName>
        <fullName evidence="9">MFS transporter</fullName>
    </submittedName>
</protein>
<dbReference type="Proteomes" id="UP000009168">
    <property type="component" value="Unassembled WGS sequence"/>
</dbReference>
<proteinExistence type="inferred from homology"/>
<dbReference type="AlphaFoldDB" id="I7LUG0"/>
<keyword evidence="3 7" id="KW-0812">Transmembrane</keyword>
<dbReference type="InterPro" id="IPR020846">
    <property type="entry name" value="MFS_dom"/>
</dbReference>
<feature type="transmembrane region" description="Helical" evidence="7">
    <location>
        <begin position="146"/>
        <end position="168"/>
    </location>
</feature>
<keyword evidence="10" id="KW-1185">Reference proteome</keyword>
<evidence type="ECO:0000256" key="5">
    <source>
        <dbReference type="ARBA" id="ARBA00023136"/>
    </source>
</evidence>
<sequence length="520" mass="58573">MTQDCSPQNVDTENNQLGNFNQKQDEPQIQLNSQDSNSKKPIFKNKFKFVVMIFHTSINILQYAVCLSLLNTILVQLPTVLHWKDSEIDAFTGLVNSANTAGAAIGCISSGYLSALYGRRTLFIVGDIFCIIGSAIMLIQNTGSFVFGRFICGIGMGILVDLAVLFVIEYTYYRYRGYTGAPMVCFTPIGLIISSCIGLGVENGGDQYWRIVIAIPGMISLFHLLTYKLMCPHDSPYYIYQKYRDEEKVMQILSEYYHEDAAKDILNKIKEAIIAQTKEKAKKHLNLLDLIKHSGYRMRLFVASLCVFSVNFSGYFIITVYTNIIIMKETNDNQYATYFSLYTSLADLFSVALSVFVIERVGRKFLYQSGQLFCAIMLLIIGFLAHYGTDQPIKFLLIVFKIGFGLTISPLYPIILSELVPEVGFVVTSIVFWVLNTAIVQSFPSLIASELGFDGMFWLFGAVMSVIFILLAIYMKETKGKTQYEIYDMYTNPKKSSSQTKVSSIQELPIKQVSSTENDS</sequence>
<feature type="transmembrane region" description="Helical" evidence="7">
    <location>
        <begin position="455"/>
        <end position="474"/>
    </location>
</feature>
<dbReference type="GeneID" id="7834546"/>
<evidence type="ECO:0000313" key="9">
    <source>
        <dbReference type="EMBL" id="EAR92976.2"/>
    </source>
</evidence>
<feature type="transmembrane region" description="Helical" evidence="7">
    <location>
        <begin position="338"/>
        <end position="358"/>
    </location>
</feature>
<dbReference type="OMA" id="ERPWYTV"/>
<dbReference type="SUPFAM" id="SSF103473">
    <property type="entry name" value="MFS general substrate transporter"/>
    <property type="match status" value="1"/>
</dbReference>
<name>I7LUG0_TETTS</name>
<dbReference type="Pfam" id="PF00083">
    <property type="entry name" value="Sugar_tr"/>
    <property type="match status" value="1"/>
</dbReference>
<dbReference type="PROSITE" id="PS50850">
    <property type="entry name" value="MFS"/>
    <property type="match status" value="1"/>
</dbReference>
<dbReference type="HOGENOM" id="CLU_524310_0_0_1"/>
<evidence type="ECO:0000256" key="1">
    <source>
        <dbReference type="ARBA" id="ARBA00004141"/>
    </source>
</evidence>
<dbReference type="GO" id="GO:0016020">
    <property type="term" value="C:membrane"/>
    <property type="evidence" value="ECO:0007669"/>
    <property type="project" value="UniProtKB-SubCell"/>
</dbReference>
<dbReference type="STRING" id="312017.I7LUG0"/>
<evidence type="ECO:0000256" key="2">
    <source>
        <dbReference type="ARBA" id="ARBA00010992"/>
    </source>
</evidence>
<dbReference type="InterPro" id="IPR005829">
    <property type="entry name" value="Sugar_transporter_CS"/>
</dbReference>
<dbReference type="PANTHER" id="PTHR48022:SF2">
    <property type="entry name" value="PLASTIDIC GLUCOSE TRANSPORTER 4"/>
    <property type="match status" value="1"/>
</dbReference>